<dbReference type="EMBL" id="JABWDY010043099">
    <property type="protein sequence ID" value="KAF5176187.1"/>
    <property type="molecule type" value="Genomic_DNA"/>
</dbReference>
<dbReference type="PROSITE" id="PS51745">
    <property type="entry name" value="PB1"/>
    <property type="match status" value="1"/>
</dbReference>
<reference evidence="10 11" key="1">
    <citation type="submission" date="2020-06" db="EMBL/GenBank/DDBJ databases">
        <title>Transcriptomic and genomic resources for Thalictrum thalictroides and T. hernandezii: Facilitating candidate gene discovery in an emerging model plant lineage.</title>
        <authorList>
            <person name="Arias T."/>
            <person name="Riano-Pachon D.M."/>
            <person name="Di Stilio V.S."/>
        </authorList>
    </citation>
    <scope>NUCLEOTIDE SEQUENCE [LARGE SCALE GENOMIC DNA]</scope>
    <source>
        <strain evidence="11">cv. WT478/WT964</strain>
        <tissue evidence="10">Leaves</tissue>
    </source>
</reference>
<keyword evidence="5 8" id="KW-0804">Transcription</keyword>
<dbReference type="InterPro" id="IPR053793">
    <property type="entry name" value="PB1-like"/>
</dbReference>
<keyword evidence="11" id="KW-1185">Reference proteome</keyword>
<comment type="function">
    <text evidence="8">Aux/IAA proteins are short-lived transcriptional factors that function as repressors of early auxin response genes at low auxin concentrations.</text>
</comment>
<keyword evidence="6 8" id="KW-0539">Nucleus</keyword>
<sequence>MEGIPIGRKIDLYTHRNYDGLIQMLCHMFKTTIHTPGAEHVHNDKSYLLTYEDKEGDWMMVGDVPWDFFLTTVKKLQISRADKC</sequence>
<dbReference type="SUPFAM" id="SSF54277">
    <property type="entry name" value="CAD &amp; PB1 domains"/>
    <property type="match status" value="1"/>
</dbReference>
<dbReference type="Pfam" id="PF02309">
    <property type="entry name" value="AUX_IAA"/>
    <property type="match status" value="1"/>
</dbReference>
<keyword evidence="7 8" id="KW-0927">Auxin signaling pathway</keyword>
<evidence type="ECO:0000313" key="10">
    <source>
        <dbReference type="EMBL" id="KAF5176187.1"/>
    </source>
</evidence>
<dbReference type="PANTHER" id="PTHR31734">
    <property type="entry name" value="AUXIN-RESPONSIVE PROTEIN IAA17"/>
    <property type="match status" value="1"/>
</dbReference>
<proteinExistence type="inferred from homology"/>
<keyword evidence="4 8" id="KW-0805">Transcription regulation</keyword>
<evidence type="ECO:0000256" key="4">
    <source>
        <dbReference type="ARBA" id="ARBA00023015"/>
    </source>
</evidence>
<gene>
    <name evidence="10" type="ORF">FRX31_034226</name>
</gene>
<protein>
    <recommendedName>
        <fullName evidence="8">Auxin-responsive protein</fullName>
    </recommendedName>
</protein>
<evidence type="ECO:0000256" key="8">
    <source>
        <dbReference type="RuleBase" id="RU004549"/>
    </source>
</evidence>
<dbReference type="InterPro" id="IPR003311">
    <property type="entry name" value="AUX_IAA"/>
</dbReference>
<comment type="caution">
    <text evidence="10">The sequence shown here is derived from an EMBL/GenBank/DDBJ whole genome shotgun (WGS) entry which is preliminary data.</text>
</comment>
<evidence type="ECO:0000256" key="7">
    <source>
        <dbReference type="ARBA" id="ARBA00023294"/>
    </source>
</evidence>
<accession>A0A7J6UUD7</accession>
<evidence type="ECO:0000256" key="1">
    <source>
        <dbReference type="ARBA" id="ARBA00004123"/>
    </source>
</evidence>
<dbReference type="GO" id="GO:0006355">
    <property type="term" value="P:regulation of DNA-templated transcription"/>
    <property type="evidence" value="ECO:0007669"/>
    <property type="project" value="InterPro"/>
</dbReference>
<dbReference type="OrthoDB" id="652411at2759"/>
<evidence type="ECO:0000256" key="6">
    <source>
        <dbReference type="ARBA" id="ARBA00023242"/>
    </source>
</evidence>
<feature type="domain" description="PB1" evidence="9">
    <location>
        <begin position="1"/>
        <end position="83"/>
    </location>
</feature>
<evidence type="ECO:0000256" key="3">
    <source>
        <dbReference type="ARBA" id="ARBA00022491"/>
    </source>
</evidence>
<dbReference type="Gene3D" id="3.10.20.90">
    <property type="entry name" value="Phosphatidylinositol 3-kinase Catalytic Subunit, Chain A, domain 1"/>
    <property type="match status" value="1"/>
</dbReference>
<comment type="similarity">
    <text evidence="2 8">Belongs to the Aux/IAA family.</text>
</comment>
<dbReference type="AlphaFoldDB" id="A0A7J6UUD7"/>
<name>A0A7J6UUD7_THATH</name>
<dbReference type="GO" id="GO:0005634">
    <property type="term" value="C:nucleus"/>
    <property type="evidence" value="ECO:0007669"/>
    <property type="project" value="UniProtKB-SubCell"/>
</dbReference>
<evidence type="ECO:0000256" key="2">
    <source>
        <dbReference type="ARBA" id="ARBA00006728"/>
    </source>
</evidence>
<comment type="subunit">
    <text evidence="8">Homodimers and heterodimers.</text>
</comment>
<organism evidence="10 11">
    <name type="scientific">Thalictrum thalictroides</name>
    <name type="common">Rue-anemone</name>
    <name type="synonym">Anemone thalictroides</name>
    <dbReference type="NCBI Taxonomy" id="46969"/>
    <lineage>
        <taxon>Eukaryota</taxon>
        <taxon>Viridiplantae</taxon>
        <taxon>Streptophyta</taxon>
        <taxon>Embryophyta</taxon>
        <taxon>Tracheophyta</taxon>
        <taxon>Spermatophyta</taxon>
        <taxon>Magnoliopsida</taxon>
        <taxon>Ranunculales</taxon>
        <taxon>Ranunculaceae</taxon>
        <taxon>Thalictroideae</taxon>
        <taxon>Thalictrum</taxon>
    </lineage>
</organism>
<keyword evidence="3 8" id="KW-0678">Repressor</keyword>
<comment type="subcellular location">
    <subcellularLocation>
        <location evidence="1 8">Nucleus</location>
    </subcellularLocation>
</comment>
<dbReference type="Proteomes" id="UP000554482">
    <property type="component" value="Unassembled WGS sequence"/>
</dbReference>
<dbReference type="InterPro" id="IPR033389">
    <property type="entry name" value="AUX/IAA_dom"/>
</dbReference>
<dbReference type="PANTHER" id="PTHR31734:SF94">
    <property type="entry name" value="AUXIN-RESPONSIVE PROTEIN IAA30"/>
    <property type="match status" value="1"/>
</dbReference>
<evidence type="ECO:0000313" key="11">
    <source>
        <dbReference type="Proteomes" id="UP000554482"/>
    </source>
</evidence>
<dbReference type="GO" id="GO:0009734">
    <property type="term" value="P:auxin-activated signaling pathway"/>
    <property type="evidence" value="ECO:0007669"/>
    <property type="project" value="UniProtKB-UniRule"/>
</dbReference>
<evidence type="ECO:0000259" key="9">
    <source>
        <dbReference type="PROSITE" id="PS51745"/>
    </source>
</evidence>
<evidence type="ECO:0000256" key="5">
    <source>
        <dbReference type="ARBA" id="ARBA00023163"/>
    </source>
</evidence>